<gene>
    <name evidence="8" type="ORF">SY85_05950</name>
</gene>
<name>A0A172TTM3_9BACT</name>
<evidence type="ECO:0000256" key="5">
    <source>
        <dbReference type="ARBA" id="ARBA00048391"/>
    </source>
</evidence>
<dbReference type="InterPro" id="IPR040758">
    <property type="entry name" value="PrmC_N"/>
</dbReference>
<dbReference type="InterPro" id="IPR004556">
    <property type="entry name" value="HemK-like"/>
</dbReference>
<feature type="domain" description="Release factor glutamine methyltransferase N-terminal" evidence="7">
    <location>
        <begin position="8"/>
        <end position="76"/>
    </location>
</feature>
<accession>A0A172TTM3</accession>
<protein>
    <recommendedName>
        <fullName evidence="1">peptide chain release factor N(5)-glutamine methyltransferase</fullName>
        <ecNumber evidence="1">2.1.1.297</ecNumber>
    </recommendedName>
</protein>
<comment type="catalytic activity">
    <reaction evidence="5">
        <text>L-glutaminyl-[peptide chain release factor] + S-adenosyl-L-methionine = N(5)-methyl-L-glutaminyl-[peptide chain release factor] + S-adenosyl-L-homocysteine + H(+)</text>
        <dbReference type="Rhea" id="RHEA:42896"/>
        <dbReference type="Rhea" id="RHEA-COMP:10271"/>
        <dbReference type="Rhea" id="RHEA-COMP:10272"/>
        <dbReference type="ChEBI" id="CHEBI:15378"/>
        <dbReference type="ChEBI" id="CHEBI:30011"/>
        <dbReference type="ChEBI" id="CHEBI:57856"/>
        <dbReference type="ChEBI" id="CHEBI:59789"/>
        <dbReference type="ChEBI" id="CHEBI:61891"/>
        <dbReference type="EC" id="2.1.1.297"/>
    </reaction>
</comment>
<evidence type="ECO:0000313" key="9">
    <source>
        <dbReference type="Proteomes" id="UP000077177"/>
    </source>
</evidence>
<dbReference type="AlphaFoldDB" id="A0A172TTM3"/>
<dbReference type="InterPro" id="IPR007848">
    <property type="entry name" value="Small_mtfrase_dom"/>
</dbReference>
<dbReference type="EC" id="2.1.1.297" evidence="1"/>
<evidence type="ECO:0000256" key="1">
    <source>
        <dbReference type="ARBA" id="ARBA00012771"/>
    </source>
</evidence>
<dbReference type="Pfam" id="PF17827">
    <property type="entry name" value="PrmC_N"/>
    <property type="match status" value="1"/>
</dbReference>
<dbReference type="InterPro" id="IPR050320">
    <property type="entry name" value="N5-glutamine_MTase"/>
</dbReference>
<dbReference type="PANTHER" id="PTHR18895">
    <property type="entry name" value="HEMK METHYLTRANSFERASE"/>
    <property type="match status" value="1"/>
</dbReference>
<reference evidence="9" key="1">
    <citation type="submission" date="2015-01" db="EMBL/GenBank/DDBJ databases">
        <title>Flavisolibacter sp./LCS9/ whole genome sequencing.</title>
        <authorList>
            <person name="Kim M.K."/>
            <person name="Srinivasan S."/>
            <person name="Lee J.-J."/>
        </authorList>
    </citation>
    <scope>NUCLEOTIDE SEQUENCE [LARGE SCALE GENOMIC DNA]</scope>
    <source>
        <strain evidence="9">LCS9</strain>
    </source>
</reference>
<dbReference type="InterPro" id="IPR002052">
    <property type="entry name" value="DNA_methylase_N6_adenine_CS"/>
</dbReference>
<dbReference type="SUPFAM" id="SSF53335">
    <property type="entry name" value="S-adenosyl-L-methionine-dependent methyltransferases"/>
    <property type="match status" value="1"/>
</dbReference>
<evidence type="ECO:0000256" key="2">
    <source>
        <dbReference type="ARBA" id="ARBA00022603"/>
    </source>
</evidence>
<dbReference type="NCBIfam" id="TIGR03534">
    <property type="entry name" value="RF_mod_PrmC"/>
    <property type="match status" value="1"/>
</dbReference>
<feature type="domain" description="Methyltransferase small" evidence="6">
    <location>
        <begin position="127"/>
        <end position="210"/>
    </location>
</feature>
<dbReference type="InterPro" id="IPR029063">
    <property type="entry name" value="SAM-dependent_MTases_sf"/>
</dbReference>
<evidence type="ECO:0000259" key="7">
    <source>
        <dbReference type="Pfam" id="PF17827"/>
    </source>
</evidence>
<dbReference type="Gene3D" id="3.40.50.150">
    <property type="entry name" value="Vaccinia Virus protein VP39"/>
    <property type="match status" value="1"/>
</dbReference>
<dbReference type="STRING" id="1492898.SY85_05950"/>
<dbReference type="PROSITE" id="PS00092">
    <property type="entry name" value="N6_MTASE"/>
    <property type="match status" value="1"/>
</dbReference>
<dbReference type="CDD" id="cd02440">
    <property type="entry name" value="AdoMet_MTases"/>
    <property type="match status" value="1"/>
</dbReference>
<sequence length="307" mass="35095">MKTGAAEQWLRQQLKNIYEENEANNIAAMAMEHITQANKMERVQRQEELLNEKQLQQLTVIEQRLHQHEPIQYVLGEAWFYNMKLFVDKHVLIPRPETEELVYWIINDVKAKGLDVFQRGSADATSQLKILDIGTGSGCIALALKNEIPRAEVWGCDVSEEALNVARRNGSELDIRVDFQGVNILDDAQQKLLPTVDIIVSNPPYIPLKDKNSMHANVLNHEPHLALFVPDNDALKFYKAIAHFAKKRLHANGLLYFEIHEDLGEAVVALLESEGYQAELKKDMQGKERMVKAERIMNKEQGMMSDE</sequence>
<evidence type="ECO:0000256" key="4">
    <source>
        <dbReference type="ARBA" id="ARBA00022691"/>
    </source>
</evidence>
<organism evidence="8 9">
    <name type="scientific">Flavisolibacter tropicus</name>
    <dbReference type="NCBI Taxonomy" id="1492898"/>
    <lineage>
        <taxon>Bacteria</taxon>
        <taxon>Pseudomonadati</taxon>
        <taxon>Bacteroidota</taxon>
        <taxon>Chitinophagia</taxon>
        <taxon>Chitinophagales</taxon>
        <taxon>Chitinophagaceae</taxon>
        <taxon>Flavisolibacter</taxon>
    </lineage>
</organism>
<dbReference type="OrthoDB" id="9800643at2"/>
<keyword evidence="2" id="KW-0489">Methyltransferase</keyword>
<dbReference type="GO" id="GO:0032259">
    <property type="term" value="P:methylation"/>
    <property type="evidence" value="ECO:0007669"/>
    <property type="project" value="UniProtKB-KW"/>
</dbReference>
<keyword evidence="4" id="KW-0949">S-adenosyl-L-methionine</keyword>
<keyword evidence="3" id="KW-0808">Transferase</keyword>
<dbReference type="GO" id="GO:0003676">
    <property type="term" value="F:nucleic acid binding"/>
    <property type="evidence" value="ECO:0007669"/>
    <property type="project" value="InterPro"/>
</dbReference>
<dbReference type="GO" id="GO:0102559">
    <property type="term" value="F:peptide chain release factor N(5)-glutamine methyltransferase activity"/>
    <property type="evidence" value="ECO:0007669"/>
    <property type="project" value="UniProtKB-EC"/>
</dbReference>
<evidence type="ECO:0000313" key="8">
    <source>
        <dbReference type="EMBL" id="ANE50107.1"/>
    </source>
</evidence>
<dbReference type="PANTHER" id="PTHR18895:SF74">
    <property type="entry name" value="MTRF1L RELEASE FACTOR GLUTAMINE METHYLTRANSFERASE"/>
    <property type="match status" value="1"/>
</dbReference>
<proteinExistence type="predicted"/>
<dbReference type="EMBL" id="CP011390">
    <property type="protein sequence ID" value="ANE50107.1"/>
    <property type="molecule type" value="Genomic_DNA"/>
</dbReference>
<dbReference type="Pfam" id="PF05175">
    <property type="entry name" value="MTS"/>
    <property type="match status" value="1"/>
</dbReference>
<keyword evidence="9" id="KW-1185">Reference proteome</keyword>
<dbReference type="NCBIfam" id="TIGR00536">
    <property type="entry name" value="hemK_fam"/>
    <property type="match status" value="1"/>
</dbReference>
<evidence type="ECO:0000256" key="3">
    <source>
        <dbReference type="ARBA" id="ARBA00022679"/>
    </source>
</evidence>
<dbReference type="Proteomes" id="UP000077177">
    <property type="component" value="Chromosome"/>
</dbReference>
<evidence type="ECO:0000259" key="6">
    <source>
        <dbReference type="Pfam" id="PF05175"/>
    </source>
</evidence>
<dbReference type="Gene3D" id="1.10.8.10">
    <property type="entry name" value="DNA helicase RuvA subunit, C-terminal domain"/>
    <property type="match status" value="1"/>
</dbReference>
<dbReference type="InterPro" id="IPR019874">
    <property type="entry name" value="RF_methyltr_PrmC"/>
</dbReference>
<dbReference type="PATRIC" id="fig|1492898.3.peg.1291"/>
<dbReference type="KEGG" id="fla:SY85_05950"/>
<dbReference type="RefSeq" id="WP_066402421.1">
    <property type="nucleotide sequence ID" value="NZ_CP011390.1"/>
</dbReference>
<reference evidence="8 9" key="2">
    <citation type="journal article" date="2016" name="Int. J. Syst. Evol. Microbiol.">
        <title>Flavisolibacter tropicus sp. nov., isolated from tropical soil.</title>
        <authorList>
            <person name="Lee J.J."/>
            <person name="Kang M.S."/>
            <person name="Kim G.S."/>
            <person name="Lee C.S."/>
            <person name="Lim S."/>
            <person name="Lee J."/>
            <person name="Roh S.H."/>
            <person name="Kang H."/>
            <person name="Ha J.M."/>
            <person name="Bae S."/>
            <person name="Jung H.Y."/>
            <person name="Kim M.K."/>
        </authorList>
    </citation>
    <scope>NUCLEOTIDE SEQUENCE [LARGE SCALE GENOMIC DNA]</scope>
    <source>
        <strain evidence="8 9">LCS9</strain>
    </source>
</reference>